<reference evidence="1 2" key="2">
    <citation type="submission" date="2015-05" db="EMBL/GenBank/DDBJ databases">
        <authorList>
            <person name="Morales-Cruz A."/>
            <person name="Amrine K.C."/>
            <person name="Cantu D."/>
        </authorList>
    </citation>
    <scope>NUCLEOTIDE SEQUENCE [LARGE SCALE GENOMIC DNA]</scope>
    <source>
        <strain evidence="1">UCRPC4</strain>
    </source>
</reference>
<dbReference type="Proteomes" id="UP000053317">
    <property type="component" value="Unassembled WGS sequence"/>
</dbReference>
<organism evidence="1 2">
    <name type="scientific">Phaeomoniella chlamydospora</name>
    <name type="common">Phaeoacremonium chlamydosporum</name>
    <dbReference type="NCBI Taxonomy" id="158046"/>
    <lineage>
        <taxon>Eukaryota</taxon>
        <taxon>Fungi</taxon>
        <taxon>Dikarya</taxon>
        <taxon>Ascomycota</taxon>
        <taxon>Pezizomycotina</taxon>
        <taxon>Eurotiomycetes</taxon>
        <taxon>Chaetothyriomycetidae</taxon>
        <taxon>Phaeomoniellales</taxon>
        <taxon>Phaeomoniellaceae</taxon>
        <taxon>Phaeomoniella</taxon>
    </lineage>
</organism>
<accession>A0A0G2DWY9</accession>
<protein>
    <submittedName>
        <fullName evidence="1">Putative tafazzin</fullName>
    </submittedName>
</protein>
<name>A0A0G2DWY9_PHACM</name>
<sequence>MAIPSVANQISQHDSDNWAEARSVLKKASSHLYCLKWLDLSGCASWSAALTPDQSSVLSVDLEFVPHSTGTTRPVSQSLWNGPWRGIEYIRLTVNWIPKAFTEVGLLELTEDDISMIKRADDGPRVASILQIRPPAATDIEAQPQTFDPGSPIGRTWARSTRSSAGNINSGNPNLNDVITQTWDPEQEQEIYYQKQEVSAYIADVKHLKNVSEKIQTVRKEAKGKFVNFDLGY</sequence>
<evidence type="ECO:0000313" key="2">
    <source>
        <dbReference type="Proteomes" id="UP000053317"/>
    </source>
</evidence>
<gene>
    <name evidence="1" type="ORF">UCRPC4_g06439</name>
</gene>
<dbReference type="EMBL" id="LCWF01000195">
    <property type="protein sequence ID" value="KKY15149.1"/>
    <property type="molecule type" value="Genomic_DNA"/>
</dbReference>
<keyword evidence="2" id="KW-1185">Reference proteome</keyword>
<proteinExistence type="predicted"/>
<dbReference type="OrthoDB" id="193467at2759"/>
<reference evidence="1 2" key="1">
    <citation type="submission" date="2015-05" db="EMBL/GenBank/DDBJ databases">
        <title>Distinctive expansion of gene families associated with plant cell wall degradation and secondary metabolism in the genomes of grapevine trunk pathogens.</title>
        <authorList>
            <person name="Lawrence D.P."/>
            <person name="Travadon R."/>
            <person name="Rolshausen P.E."/>
            <person name="Baumgartner K."/>
        </authorList>
    </citation>
    <scope>NUCLEOTIDE SEQUENCE [LARGE SCALE GENOMIC DNA]</scope>
    <source>
        <strain evidence="1">UCRPC4</strain>
    </source>
</reference>
<evidence type="ECO:0000313" key="1">
    <source>
        <dbReference type="EMBL" id="KKY15149.1"/>
    </source>
</evidence>
<dbReference type="AlphaFoldDB" id="A0A0G2DWY9"/>
<comment type="caution">
    <text evidence="1">The sequence shown here is derived from an EMBL/GenBank/DDBJ whole genome shotgun (WGS) entry which is preliminary data.</text>
</comment>